<organism evidence="2 3">
    <name type="scientific">Stylosanthes scabra</name>
    <dbReference type="NCBI Taxonomy" id="79078"/>
    <lineage>
        <taxon>Eukaryota</taxon>
        <taxon>Viridiplantae</taxon>
        <taxon>Streptophyta</taxon>
        <taxon>Embryophyta</taxon>
        <taxon>Tracheophyta</taxon>
        <taxon>Spermatophyta</taxon>
        <taxon>Magnoliopsida</taxon>
        <taxon>eudicotyledons</taxon>
        <taxon>Gunneridae</taxon>
        <taxon>Pentapetalae</taxon>
        <taxon>rosids</taxon>
        <taxon>fabids</taxon>
        <taxon>Fabales</taxon>
        <taxon>Fabaceae</taxon>
        <taxon>Papilionoideae</taxon>
        <taxon>50 kb inversion clade</taxon>
        <taxon>dalbergioids sensu lato</taxon>
        <taxon>Dalbergieae</taxon>
        <taxon>Pterocarpus clade</taxon>
        <taxon>Stylosanthes</taxon>
    </lineage>
</organism>
<evidence type="ECO:0000256" key="1">
    <source>
        <dbReference type="SAM" id="MobiDB-lite"/>
    </source>
</evidence>
<accession>A0ABU6WP06</accession>
<comment type="caution">
    <text evidence="2">The sequence shown here is derived from an EMBL/GenBank/DDBJ whole genome shotgun (WGS) entry which is preliminary data.</text>
</comment>
<dbReference type="EMBL" id="JASCZI010182309">
    <property type="protein sequence ID" value="MED6187606.1"/>
    <property type="molecule type" value="Genomic_DNA"/>
</dbReference>
<name>A0ABU6WP06_9FABA</name>
<gene>
    <name evidence="2" type="ORF">PIB30_078028</name>
</gene>
<evidence type="ECO:0000313" key="2">
    <source>
        <dbReference type="EMBL" id="MED6187606.1"/>
    </source>
</evidence>
<feature type="compositionally biased region" description="Polar residues" evidence="1">
    <location>
        <begin position="92"/>
        <end position="108"/>
    </location>
</feature>
<proteinExistence type="predicted"/>
<reference evidence="2 3" key="1">
    <citation type="journal article" date="2023" name="Plants (Basel)">
        <title>Bridging the Gap: Combining Genomics and Transcriptomics Approaches to Understand Stylosanthes scabra, an Orphan Legume from the Brazilian Caatinga.</title>
        <authorList>
            <person name="Ferreira-Neto J.R.C."/>
            <person name="da Silva M.D."/>
            <person name="Binneck E."/>
            <person name="de Melo N.F."/>
            <person name="da Silva R.H."/>
            <person name="de Melo A.L.T.M."/>
            <person name="Pandolfi V."/>
            <person name="Bustamante F.O."/>
            <person name="Brasileiro-Vidal A.C."/>
            <person name="Benko-Iseppon A.M."/>
        </authorList>
    </citation>
    <scope>NUCLEOTIDE SEQUENCE [LARGE SCALE GENOMIC DNA]</scope>
    <source>
        <tissue evidence="2">Leaves</tissue>
    </source>
</reference>
<dbReference type="Proteomes" id="UP001341840">
    <property type="component" value="Unassembled WGS sequence"/>
</dbReference>
<feature type="region of interest" description="Disordered" evidence="1">
    <location>
        <begin position="30"/>
        <end position="108"/>
    </location>
</feature>
<feature type="compositionally biased region" description="Basic residues" evidence="1">
    <location>
        <begin position="74"/>
        <end position="84"/>
    </location>
</feature>
<sequence length="108" mass="11562">MPPLYNRVVKRVDQTHLGSACLPHGLNGLAHLSQDSKPQAKKEEKKRFCKGGGEEPNPFAKSWSDPKAQPSKQAKGKPTNKGKAKVGGQPAAKSTNKGTKRCSSQPTS</sequence>
<protein>
    <submittedName>
        <fullName evidence="2">Uncharacterized protein</fullName>
    </submittedName>
</protein>
<keyword evidence="3" id="KW-1185">Reference proteome</keyword>
<evidence type="ECO:0000313" key="3">
    <source>
        <dbReference type="Proteomes" id="UP001341840"/>
    </source>
</evidence>